<dbReference type="EMBL" id="QDEB01032056">
    <property type="protein sequence ID" value="RZC39683.1"/>
    <property type="molecule type" value="Genomic_DNA"/>
</dbReference>
<sequence length="77" mass="9041">MDKLVSYIPNNEKQKWKDLKSIINETDTTEDRAKIFGFKQEAIDKYVVRKAANLFFEQLIMTDCELESANNKTIPRN</sequence>
<name>A0A482W4I7_ASBVE</name>
<dbReference type="Proteomes" id="UP000292052">
    <property type="component" value="Unassembled WGS sequence"/>
</dbReference>
<accession>A0A482W4I7</accession>
<evidence type="ECO:0000313" key="2">
    <source>
        <dbReference type="Proteomes" id="UP000292052"/>
    </source>
</evidence>
<comment type="caution">
    <text evidence="1">The sequence shown here is derived from an EMBL/GenBank/DDBJ whole genome shotgun (WGS) entry which is preliminary data.</text>
</comment>
<reference evidence="1 2" key="1">
    <citation type="submission" date="2017-03" db="EMBL/GenBank/DDBJ databases">
        <title>Genome of the blue death feigning beetle - Asbolus verrucosus.</title>
        <authorList>
            <person name="Rider S.D."/>
        </authorList>
    </citation>
    <scope>NUCLEOTIDE SEQUENCE [LARGE SCALE GENOMIC DNA]</scope>
    <source>
        <strain evidence="1">Butters</strain>
        <tissue evidence="1">Head and leg muscle</tissue>
    </source>
</reference>
<proteinExistence type="predicted"/>
<protein>
    <submittedName>
        <fullName evidence="1">Uncharacterized protein</fullName>
    </submittedName>
</protein>
<organism evidence="1 2">
    <name type="scientific">Asbolus verrucosus</name>
    <name type="common">Desert ironclad beetle</name>
    <dbReference type="NCBI Taxonomy" id="1661398"/>
    <lineage>
        <taxon>Eukaryota</taxon>
        <taxon>Metazoa</taxon>
        <taxon>Ecdysozoa</taxon>
        <taxon>Arthropoda</taxon>
        <taxon>Hexapoda</taxon>
        <taxon>Insecta</taxon>
        <taxon>Pterygota</taxon>
        <taxon>Neoptera</taxon>
        <taxon>Endopterygota</taxon>
        <taxon>Coleoptera</taxon>
        <taxon>Polyphaga</taxon>
        <taxon>Cucujiformia</taxon>
        <taxon>Tenebrionidae</taxon>
        <taxon>Pimeliinae</taxon>
        <taxon>Asbolus</taxon>
    </lineage>
</organism>
<keyword evidence="2" id="KW-1185">Reference proteome</keyword>
<evidence type="ECO:0000313" key="1">
    <source>
        <dbReference type="EMBL" id="RZC39683.1"/>
    </source>
</evidence>
<gene>
    <name evidence="1" type="ORF">BDFB_009271</name>
</gene>
<dbReference type="AlphaFoldDB" id="A0A482W4I7"/>